<dbReference type="Gene3D" id="3.30.9.10">
    <property type="entry name" value="D-Amino Acid Oxidase, subunit A, domain 2"/>
    <property type="match status" value="1"/>
</dbReference>
<evidence type="ECO:0000259" key="2">
    <source>
        <dbReference type="Pfam" id="PF01266"/>
    </source>
</evidence>
<dbReference type="InterPro" id="IPR036188">
    <property type="entry name" value="FAD/NAD-bd_sf"/>
</dbReference>
<evidence type="ECO:0000313" key="4">
    <source>
        <dbReference type="Proteomes" id="UP001069802"/>
    </source>
</evidence>
<keyword evidence="1" id="KW-0560">Oxidoreductase</keyword>
<dbReference type="Gene3D" id="3.50.50.60">
    <property type="entry name" value="FAD/NAD(P)-binding domain"/>
    <property type="match status" value="1"/>
</dbReference>
<dbReference type="PANTHER" id="PTHR13847:SF281">
    <property type="entry name" value="FAD DEPENDENT OXIDOREDUCTASE DOMAIN-CONTAINING PROTEIN"/>
    <property type="match status" value="1"/>
</dbReference>
<evidence type="ECO:0000256" key="1">
    <source>
        <dbReference type="ARBA" id="ARBA00023002"/>
    </source>
</evidence>
<feature type="domain" description="FAD dependent oxidoreductase" evidence="2">
    <location>
        <begin position="41"/>
        <end position="400"/>
    </location>
</feature>
<dbReference type="EMBL" id="JAPWGY010000010">
    <property type="protein sequence ID" value="MCZ4282777.1"/>
    <property type="molecule type" value="Genomic_DNA"/>
</dbReference>
<dbReference type="Pfam" id="PF01266">
    <property type="entry name" value="DAO"/>
    <property type="match status" value="1"/>
</dbReference>
<dbReference type="PANTHER" id="PTHR13847">
    <property type="entry name" value="SARCOSINE DEHYDROGENASE-RELATED"/>
    <property type="match status" value="1"/>
</dbReference>
<protein>
    <submittedName>
        <fullName evidence="3">FAD-binding oxidoreductase</fullName>
    </submittedName>
</protein>
<dbReference type="SUPFAM" id="SSF51905">
    <property type="entry name" value="FAD/NAD(P)-binding domain"/>
    <property type="match status" value="1"/>
</dbReference>
<dbReference type="InterPro" id="IPR006076">
    <property type="entry name" value="FAD-dep_OxRdtase"/>
</dbReference>
<gene>
    <name evidence="3" type="ORF">O4H49_18480</name>
</gene>
<dbReference type="RefSeq" id="WP_269424921.1">
    <property type="nucleotide sequence ID" value="NZ_JAPWGY010000010.1"/>
</dbReference>
<proteinExistence type="predicted"/>
<reference evidence="3" key="1">
    <citation type="submission" date="2022-12" db="EMBL/GenBank/DDBJ databases">
        <title>Bacterial isolates from different developmental stages of Nematostella vectensis.</title>
        <authorList>
            <person name="Fraune S."/>
        </authorList>
    </citation>
    <scope>NUCLEOTIDE SEQUENCE</scope>
    <source>
        <strain evidence="3">G21630-S1</strain>
    </source>
</reference>
<comment type="caution">
    <text evidence="3">The sequence shown here is derived from an EMBL/GenBank/DDBJ whole genome shotgun (WGS) entry which is preliminary data.</text>
</comment>
<evidence type="ECO:0000313" key="3">
    <source>
        <dbReference type="EMBL" id="MCZ4282777.1"/>
    </source>
</evidence>
<sequence length="446" mass="49894">MKYLYHPDAFSPSNWAKSYWMDSASEIAPFPSLDKDDSCEIAIIGSGYSGMMAAYHLQQRHGVEVRVLEAAQPGWGASGRNGGFCCMGAAKLSYQQIIGRYGLDNAKAFFQIQKESVAFVGSFLEEHKIAADQTGHGEISLAHKSSVMEEFRREQSFLKSAFSHETYLLTPEQLMEQGLKSSFYGGLHNPVGFGLHPLKYARGLADELRQKNVTIYGDSPVVKWRRDGKKHILDTLKGSLKAKQVILATNGYTPEDLTEDIRGKLLPALSNILVTRPLHETEIKQQGWHSTTTVYDSRILLHYFRLLPDGRFLFGGRGGTDASPAARQAAEKHLRRDFEKMFPEWAAVEHTHFWQGFVCLTNDLIPYIGPLSQDGSAWAALAYHGNGVAMGSWAGQALADEIVGKNKSSALPSMLNRDFSRFPLPPLRLAYLKAAYLYYQLKDEWF</sequence>
<organism evidence="3 4">
    <name type="scientific">Kiloniella laminariae</name>
    <dbReference type="NCBI Taxonomy" id="454162"/>
    <lineage>
        <taxon>Bacteria</taxon>
        <taxon>Pseudomonadati</taxon>
        <taxon>Pseudomonadota</taxon>
        <taxon>Alphaproteobacteria</taxon>
        <taxon>Rhodospirillales</taxon>
        <taxon>Kiloniellaceae</taxon>
        <taxon>Kiloniella</taxon>
    </lineage>
</organism>
<keyword evidence="4" id="KW-1185">Reference proteome</keyword>
<name>A0ABT4LS71_9PROT</name>
<dbReference type="Proteomes" id="UP001069802">
    <property type="component" value="Unassembled WGS sequence"/>
</dbReference>
<accession>A0ABT4LS71</accession>